<comment type="caution">
    <text evidence="9">The sequence shown here is derived from an EMBL/GenBank/DDBJ whole genome shotgun (WGS) entry which is preliminary data.</text>
</comment>
<dbReference type="Gene3D" id="1.20.140.70">
    <property type="entry name" value="Oligopeptidase f, N-terminal domain"/>
    <property type="match status" value="1"/>
</dbReference>
<dbReference type="NCBIfam" id="TIGR00181">
    <property type="entry name" value="pepF"/>
    <property type="match status" value="1"/>
</dbReference>
<keyword evidence="2 6" id="KW-0479">Metal-binding</keyword>
<comment type="cofactor">
    <cofactor evidence="6">
        <name>Zn(2+)</name>
        <dbReference type="ChEBI" id="CHEBI:29105"/>
    </cofactor>
    <text evidence="6">Binds 1 zinc ion.</text>
</comment>
<reference evidence="9" key="2">
    <citation type="submission" date="2014-09" db="EMBL/GenBank/DDBJ databases">
        <title>Criblamydia sequanensis harbors a mega-plasmid encoding arsenite resistance.</title>
        <authorList>
            <person name="Bertelli C."/>
            <person name="Goesmann A."/>
            <person name="Greub G."/>
        </authorList>
    </citation>
    <scope>NUCLEOTIDE SEQUENCE [LARGE SCALE GENOMIC DNA]</scope>
    <source>
        <strain evidence="9">CRIB-18</strain>
    </source>
</reference>
<keyword evidence="1 6" id="KW-0645">Protease</keyword>
<dbReference type="Proteomes" id="UP000031552">
    <property type="component" value="Unassembled WGS sequence"/>
</dbReference>
<gene>
    <name evidence="9" type="primary">pepF</name>
    <name evidence="9" type="ORF">CSEC_0901</name>
</gene>
<dbReference type="CDD" id="cd09608">
    <property type="entry name" value="M3B_PepF"/>
    <property type="match status" value="1"/>
</dbReference>
<dbReference type="AlphaFoldDB" id="A0A090DYD4"/>
<evidence type="ECO:0000259" key="7">
    <source>
        <dbReference type="Pfam" id="PF01432"/>
    </source>
</evidence>
<protein>
    <recommendedName>
        <fullName evidence="6">Oligopeptidase F</fullName>
        <ecNumber evidence="6">3.4.24.-</ecNumber>
    </recommendedName>
</protein>
<dbReference type="EMBL" id="CCEJ010000003">
    <property type="protein sequence ID" value="CDR33729.1"/>
    <property type="molecule type" value="Genomic_DNA"/>
</dbReference>
<keyword evidence="10" id="KW-1185">Reference proteome</keyword>
<keyword evidence="5 6" id="KW-0482">Metalloprotease</keyword>
<accession>A0A090DYD4</accession>
<organism evidence="9 10">
    <name type="scientific">Candidatus Criblamydia sequanensis CRIB-18</name>
    <dbReference type="NCBI Taxonomy" id="1437425"/>
    <lineage>
        <taxon>Bacteria</taxon>
        <taxon>Pseudomonadati</taxon>
        <taxon>Chlamydiota</taxon>
        <taxon>Chlamydiia</taxon>
        <taxon>Parachlamydiales</taxon>
        <taxon>Candidatus Criblamydiaceae</taxon>
        <taxon>Candidatus Criblamydia</taxon>
    </lineage>
</organism>
<dbReference type="InterPro" id="IPR042088">
    <property type="entry name" value="OligoPept_F_C"/>
</dbReference>
<dbReference type="GO" id="GO:0004222">
    <property type="term" value="F:metalloendopeptidase activity"/>
    <property type="evidence" value="ECO:0007669"/>
    <property type="project" value="UniProtKB-UniRule"/>
</dbReference>
<dbReference type="InterPro" id="IPR045090">
    <property type="entry name" value="Pept_M3A_M3B"/>
</dbReference>
<reference evidence="9" key="1">
    <citation type="submission" date="2013-12" db="EMBL/GenBank/DDBJ databases">
        <authorList>
            <person name="Linke B."/>
        </authorList>
    </citation>
    <scope>NUCLEOTIDE SEQUENCE [LARGE SCALE GENOMIC DNA]</scope>
    <source>
        <strain evidence="9">CRIB-18</strain>
    </source>
</reference>
<evidence type="ECO:0000256" key="6">
    <source>
        <dbReference type="RuleBase" id="RU368091"/>
    </source>
</evidence>
<comment type="similarity">
    <text evidence="6">Belongs to the peptidase M3B family.</text>
</comment>
<evidence type="ECO:0000256" key="3">
    <source>
        <dbReference type="ARBA" id="ARBA00022801"/>
    </source>
</evidence>
<dbReference type="Gene3D" id="1.10.1370.20">
    <property type="entry name" value="Oligoendopeptidase f, C-terminal domain"/>
    <property type="match status" value="1"/>
</dbReference>
<evidence type="ECO:0000256" key="5">
    <source>
        <dbReference type="ARBA" id="ARBA00023049"/>
    </source>
</evidence>
<evidence type="ECO:0000256" key="2">
    <source>
        <dbReference type="ARBA" id="ARBA00022723"/>
    </source>
</evidence>
<dbReference type="Gene3D" id="1.10.287.830">
    <property type="entry name" value="putative peptidase helix hairpin domain like"/>
    <property type="match status" value="1"/>
</dbReference>
<keyword evidence="3 6" id="KW-0378">Hydrolase</keyword>
<dbReference type="EC" id="3.4.24.-" evidence="6"/>
<proteinExistence type="inferred from homology"/>
<feature type="domain" description="Oligopeptidase F N-terminal" evidence="8">
    <location>
        <begin position="116"/>
        <end position="184"/>
    </location>
</feature>
<dbReference type="SUPFAM" id="SSF55486">
    <property type="entry name" value="Metalloproteases ('zincins'), catalytic domain"/>
    <property type="match status" value="1"/>
</dbReference>
<dbReference type="InterPro" id="IPR013647">
    <property type="entry name" value="OligopepF_N_dom"/>
</dbReference>
<comment type="function">
    <text evidence="6">Has oligopeptidase activity and degrades a variety of small bioactive peptides.</text>
</comment>
<name>A0A090DYD4_9BACT</name>
<evidence type="ECO:0000256" key="1">
    <source>
        <dbReference type="ARBA" id="ARBA00022670"/>
    </source>
</evidence>
<dbReference type="RefSeq" id="WP_041017162.1">
    <property type="nucleotide sequence ID" value="NZ_CCEJ010000003.1"/>
</dbReference>
<dbReference type="PANTHER" id="PTHR11804">
    <property type="entry name" value="PROTEASE M3 THIMET OLIGOPEPTIDASE-RELATED"/>
    <property type="match status" value="1"/>
</dbReference>
<dbReference type="GO" id="GO:0006508">
    <property type="term" value="P:proteolysis"/>
    <property type="evidence" value="ECO:0007669"/>
    <property type="project" value="UniProtKB-KW"/>
</dbReference>
<feature type="domain" description="Peptidase M3A/M3B catalytic" evidence="7">
    <location>
        <begin position="207"/>
        <end position="582"/>
    </location>
</feature>
<dbReference type="Pfam" id="PF01432">
    <property type="entry name" value="Peptidase_M3"/>
    <property type="match status" value="1"/>
</dbReference>
<evidence type="ECO:0000313" key="10">
    <source>
        <dbReference type="Proteomes" id="UP000031552"/>
    </source>
</evidence>
<dbReference type="STRING" id="1437425.CSEC_0901"/>
<dbReference type="eggNOG" id="COG1164">
    <property type="taxonomic scope" value="Bacteria"/>
</dbReference>
<dbReference type="InterPro" id="IPR001567">
    <property type="entry name" value="Pept_M3A_M3B_dom"/>
</dbReference>
<dbReference type="PANTHER" id="PTHR11804:SF84">
    <property type="entry name" value="SACCHAROLYSIN"/>
    <property type="match status" value="1"/>
</dbReference>
<evidence type="ECO:0000259" key="8">
    <source>
        <dbReference type="Pfam" id="PF08439"/>
    </source>
</evidence>
<dbReference type="GO" id="GO:0046872">
    <property type="term" value="F:metal ion binding"/>
    <property type="evidence" value="ECO:0007669"/>
    <property type="project" value="UniProtKB-UniRule"/>
</dbReference>
<keyword evidence="4 6" id="KW-0862">Zinc</keyword>
<dbReference type="GO" id="GO:0006518">
    <property type="term" value="P:peptide metabolic process"/>
    <property type="evidence" value="ECO:0007669"/>
    <property type="project" value="TreeGrafter"/>
</dbReference>
<evidence type="ECO:0000256" key="4">
    <source>
        <dbReference type="ARBA" id="ARBA00022833"/>
    </source>
</evidence>
<evidence type="ECO:0000313" key="9">
    <source>
        <dbReference type="EMBL" id="CDR33729.1"/>
    </source>
</evidence>
<dbReference type="OrthoDB" id="9766487at2"/>
<dbReference type="InterPro" id="IPR004438">
    <property type="entry name" value="Peptidase_M3B"/>
</dbReference>
<sequence length="600" mass="69395">MTVKRKDVLVEDQWDLNSLYLSINDWKGEFEKLCPTGKPKWPEILSDHDIIKKGPEALKTLLDTFFTIDRQLSKLYTYVARKQDEDLSNEENKQALSLIFSLLQQFHEKISWIEPEILALDEAVFNEYLNSKILAPYHFFLEKLHKLKAHTLSADKEMLLAMTSKAFQAAPKAFEALNNADFKFGKVKDGKNEDHELTHASYNKIIRSHDRTLRKNAFKAFHQVFKEHENGLAELLKGAIEHHVFVARARKYPTSLEAALYPNNIPTSVYHSLIEAVNEKLPVLHKYLDLRKKILNVGPLHLYDMYVPLTSDVHIEMSYKEAEDVIIEAVAPLGEEYQSILKKGFKEEGWVDRYENEGKRSGAYSSGCYDSHPYILMNFKGTLRDVFTLAHEAGHSMHTHLSKSQPYQYHSYPIFLAEVASTLNEELLMRHLLKKFTKKEEKIYLINEKIEDIRATLFRQTMFAEFELLIHEKADKNEPLTPGIFKEIFHNLNRKYFGEDVIIDEEALPEWSRIPHFYYNFYVYQYATGISAALAIAKNIFEKGNQKEVLNFLKSGGSLYPIDALAKVGVDLRTKTPIISALDTFETLVDQMESLIQSKN</sequence>
<dbReference type="Pfam" id="PF08439">
    <property type="entry name" value="Peptidase_M3_N"/>
    <property type="match status" value="1"/>
</dbReference>